<evidence type="ECO:0000256" key="3">
    <source>
        <dbReference type="ARBA" id="ARBA00022722"/>
    </source>
</evidence>
<dbReference type="GO" id="GO:0016787">
    <property type="term" value="F:hydrolase activity"/>
    <property type="evidence" value="ECO:0007669"/>
    <property type="project" value="UniProtKB-KW"/>
</dbReference>
<dbReference type="InterPro" id="IPR036397">
    <property type="entry name" value="RNaseH_sf"/>
</dbReference>
<evidence type="ECO:0000313" key="10">
    <source>
        <dbReference type="EMBL" id="GAB0207704.1"/>
    </source>
</evidence>
<evidence type="ECO:0000256" key="2">
    <source>
        <dbReference type="ARBA" id="ARBA00022695"/>
    </source>
</evidence>
<dbReference type="GO" id="GO:0004519">
    <property type="term" value="F:endonuclease activity"/>
    <property type="evidence" value="ECO:0007669"/>
    <property type="project" value="UniProtKB-KW"/>
</dbReference>
<evidence type="ECO:0000313" key="11">
    <source>
        <dbReference type="Proteomes" id="UP001623348"/>
    </source>
</evidence>
<evidence type="ECO:0000256" key="4">
    <source>
        <dbReference type="ARBA" id="ARBA00022759"/>
    </source>
</evidence>
<proteinExistence type="predicted"/>
<evidence type="ECO:0000256" key="6">
    <source>
        <dbReference type="ARBA" id="ARBA00022918"/>
    </source>
</evidence>
<feature type="domain" description="Integrase catalytic" evidence="9">
    <location>
        <begin position="241"/>
        <end position="416"/>
    </location>
</feature>
<dbReference type="SUPFAM" id="SSF53098">
    <property type="entry name" value="Ribonuclease H-like"/>
    <property type="match status" value="2"/>
</dbReference>
<dbReference type="InterPro" id="IPR001584">
    <property type="entry name" value="Integrase_cat-core"/>
</dbReference>
<feature type="compositionally biased region" description="Basic and acidic residues" evidence="7">
    <location>
        <begin position="11"/>
        <end position="21"/>
    </location>
</feature>
<keyword evidence="2" id="KW-0548">Nucleotidyltransferase</keyword>
<dbReference type="Gene3D" id="3.30.420.10">
    <property type="entry name" value="Ribonuclease H-like superfamily/Ribonuclease H"/>
    <property type="match status" value="2"/>
</dbReference>
<dbReference type="PANTHER" id="PTHR41694:SF3">
    <property type="entry name" value="RNA-DIRECTED DNA POLYMERASE-RELATED"/>
    <property type="match status" value="1"/>
</dbReference>
<name>A0ABC9YCA4_GRUJA</name>
<keyword evidence="3" id="KW-0540">Nuclease</keyword>
<keyword evidence="5" id="KW-0378">Hydrolase</keyword>
<dbReference type="PROSITE" id="PS50879">
    <property type="entry name" value="RNASE_H_1"/>
    <property type="match status" value="1"/>
</dbReference>
<accession>A0ABC9YCA4</accession>
<reference evidence="10 11" key="1">
    <citation type="submission" date="2024-06" db="EMBL/GenBank/DDBJ databases">
        <title>The draft genome of Grus japonensis, version 3.</title>
        <authorList>
            <person name="Nabeshima K."/>
            <person name="Suzuki S."/>
            <person name="Onuma M."/>
        </authorList>
    </citation>
    <scope>NUCLEOTIDE SEQUENCE [LARGE SCALE GENOMIC DNA]</scope>
    <source>
        <strain evidence="10 11">451A</strain>
    </source>
</reference>
<keyword evidence="11" id="KW-1185">Reference proteome</keyword>
<dbReference type="InterPro" id="IPR002156">
    <property type="entry name" value="RNaseH_domain"/>
</dbReference>
<keyword evidence="6" id="KW-0695">RNA-directed DNA polymerase</keyword>
<dbReference type="PANTHER" id="PTHR41694">
    <property type="entry name" value="ENDOGENOUS RETROVIRUS GROUP K MEMBER POL PROTEIN"/>
    <property type="match status" value="1"/>
</dbReference>
<protein>
    <submittedName>
        <fullName evidence="10">Uncharacterized protein</fullName>
    </submittedName>
</protein>
<evidence type="ECO:0000256" key="7">
    <source>
        <dbReference type="SAM" id="MobiDB-lite"/>
    </source>
</evidence>
<dbReference type="EMBL" id="BAAFJT010000245">
    <property type="protein sequence ID" value="GAB0207704.1"/>
    <property type="molecule type" value="Genomic_DNA"/>
</dbReference>
<dbReference type="Proteomes" id="UP001623348">
    <property type="component" value="Unassembled WGS sequence"/>
</dbReference>
<dbReference type="Pfam" id="PF00665">
    <property type="entry name" value="rve"/>
    <property type="match status" value="1"/>
</dbReference>
<feature type="region of interest" description="Disordered" evidence="7">
    <location>
        <begin position="1"/>
        <end position="26"/>
    </location>
</feature>
<comment type="caution">
    <text evidence="10">The sequence shown here is derived from an EMBL/GenBank/DDBJ whole genome shotgun (WGS) entry which is preliminary data.</text>
</comment>
<sequence>MLEQGNVERSPPPEEKEDNHATDATWSKWVTLITQRARTGNPNRPGILEVITDWPEGKDFGMSPEEEVTRAEEAPPYNKLPEDEKPYALITDGSCRIVGKHRRVANALWGWLQQWKRNNWQRRGKPIWAAPLWQDIAARLEKLVVKVRHVDAHIPKNLATEDHQNNQQVDQAAKIEVAQVDLDWQRKGELFISWWAHDTSGHQGRDATYRWARDRGVDLTMDAISQVIHECETCAAIKQAKWVKPLWYGGRWLKYKYGEAWQIDYITLPQSRQGKRHVLTMVEATTGWLEAYPMPHATARNTILGLEKQVLWRHGTPERIESDNGTHFWNNLIDTWAKEHGIEWVYHIPYHAPASGKIEQYNGLLKTTLRAMGGGTLRHWDTHLAMATWLVNTRGSANQAGPDQSKCPRPVEGDKVPVVRMKNMLGKTVWVIPASGKGKPICGIAFAQGPGCTWWVMRKDGEVQCVPQGDLILGENSQ</sequence>
<evidence type="ECO:0000259" key="9">
    <source>
        <dbReference type="PROSITE" id="PS50994"/>
    </source>
</evidence>
<dbReference type="AlphaFoldDB" id="A0ABC9YCA4"/>
<evidence type="ECO:0000256" key="5">
    <source>
        <dbReference type="ARBA" id="ARBA00022801"/>
    </source>
</evidence>
<dbReference type="PROSITE" id="PS50994">
    <property type="entry name" value="INTEGRASE"/>
    <property type="match status" value="1"/>
</dbReference>
<keyword evidence="1" id="KW-0808">Transferase</keyword>
<gene>
    <name evidence="10" type="ORF">GRJ2_003236100</name>
</gene>
<organism evidence="10 11">
    <name type="scientific">Grus japonensis</name>
    <name type="common">Japanese crane</name>
    <name type="synonym">Red-crowned crane</name>
    <dbReference type="NCBI Taxonomy" id="30415"/>
    <lineage>
        <taxon>Eukaryota</taxon>
        <taxon>Metazoa</taxon>
        <taxon>Chordata</taxon>
        <taxon>Craniata</taxon>
        <taxon>Vertebrata</taxon>
        <taxon>Euteleostomi</taxon>
        <taxon>Archelosauria</taxon>
        <taxon>Archosauria</taxon>
        <taxon>Dinosauria</taxon>
        <taxon>Saurischia</taxon>
        <taxon>Theropoda</taxon>
        <taxon>Coelurosauria</taxon>
        <taxon>Aves</taxon>
        <taxon>Neognathae</taxon>
        <taxon>Neoaves</taxon>
        <taxon>Gruiformes</taxon>
        <taxon>Gruidae</taxon>
        <taxon>Grus</taxon>
    </lineage>
</organism>
<dbReference type="InterPro" id="IPR012337">
    <property type="entry name" value="RNaseH-like_sf"/>
</dbReference>
<evidence type="ECO:0000259" key="8">
    <source>
        <dbReference type="PROSITE" id="PS50879"/>
    </source>
</evidence>
<evidence type="ECO:0000256" key="1">
    <source>
        <dbReference type="ARBA" id="ARBA00022679"/>
    </source>
</evidence>
<feature type="domain" description="RNase H type-1" evidence="8">
    <location>
        <begin position="26"/>
        <end position="178"/>
    </location>
</feature>
<dbReference type="GO" id="GO:0003964">
    <property type="term" value="F:RNA-directed DNA polymerase activity"/>
    <property type="evidence" value="ECO:0007669"/>
    <property type="project" value="UniProtKB-KW"/>
</dbReference>
<keyword evidence="4" id="KW-0255">Endonuclease</keyword>